<proteinExistence type="predicted"/>
<gene>
    <name evidence="2" type="ORF">NOCA2150110</name>
</gene>
<name>A0A2P2BX89_9ZZZZ</name>
<reference evidence="2" key="1">
    <citation type="submission" date="2015-08" db="EMBL/GenBank/DDBJ databases">
        <authorList>
            <person name="Babu N.S."/>
            <person name="Beckwith C.J."/>
            <person name="Beseler K.G."/>
            <person name="Brison A."/>
            <person name="Carone J.V."/>
            <person name="Caskin T.P."/>
            <person name="Diamond M."/>
            <person name="Durham M.E."/>
            <person name="Foxe J.M."/>
            <person name="Go M."/>
            <person name="Henderson B.A."/>
            <person name="Jones I.B."/>
            <person name="McGettigan J.A."/>
            <person name="Micheletti S.J."/>
            <person name="Nasrallah M.E."/>
            <person name="Ortiz D."/>
            <person name="Piller C.R."/>
            <person name="Privatt S.R."/>
            <person name="Schneider S.L."/>
            <person name="Sharp S."/>
            <person name="Smith T.C."/>
            <person name="Stanton J.D."/>
            <person name="Ullery H.E."/>
            <person name="Wilson R.J."/>
            <person name="Serrano M.G."/>
            <person name="Buck G."/>
            <person name="Lee V."/>
            <person name="Wang Y."/>
            <person name="Carvalho R."/>
            <person name="Voegtly L."/>
            <person name="Shi R."/>
            <person name="Duckworth R."/>
            <person name="Johnson A."/>
            <person name="Loviza R."/>
            <person name="Walstead R."/>
            <person name="Shah Z."/>
            <person name="Kiflezghi M."/>
            <person name="Wade K."/>
            <person name="Ball S.L."/>
            <person name="Bradley K.W."/>
            <person name="Asai D.J."/>
            <person name="Bowman C.A."/>
            <person name="Russell D.A."/>
            <person name="Pope W.H."/>
            <person name="Jacobs-Sera D."/>
            <person name="Hendrix R.W."/>
            <person name="Hatfull G.F."/>
        </authorList>
    </citation>
    <scope>NUCLEOTIDE SEQUENCE</scope>
</reference>
<keyword evidence="1" id="KW-1133">Transmembrane helix</keyword>
<protein>
    <submittedName>
        <fullName evidence="2">Uncharacterized protein</fullName>
    </submittedName>
</protein>
<sequence>MSDWVGVVIGGLALGLSGYTWIVQHRRQVLADRAADVTVAFHWLRVRAHVTIPGRGEFQAGYHLVLTNRGPAAARNVDVRLSDSDGHPLTLLDLVPGELPLAVLDADGRYPIPWIYEPFSRHARRFEAIVSWTDDAGPHQRRVPLRRGQLPD</sequence>
<evidence type="ECO:0000256" key="1">
    <source>
        <dbReference type="SAM" id="Phobius"/>
    </source>
</evidence>
<keyword evidence="1" id="KW-0812">Transmembrane</keyword>
<feature type="transmembrane region" description="Helical" evidence="1">
    <location>
        <begin position="6"/>
        <end position="23"/>
    </location>
</feature>
<accession>A0A2P2BX89</accession>
<keyword evidence="1" id="KW-0472">Membrane</keyword>
<dbReference type="AlphaFoldDB" id="A0A2P2BX89"/>
<evidence type="ECO:0000313" key="2">
    <source>
        <dbReference type="EMBL" id="CUR54368.1"/>
    </source>
</evidence>
<organism evidence="2">
    <name type="scientific">metagenome</name>
    <dbReference type="NCBI Taxonomy" id="256318"/>
    <lineage>
        <taxon>unclassified sequences</taxon>
        <taxon>metagenomes</taxon>
    </lineage>
</organism>
<dbReference type="EMBL" id="CZKA01000007">
    <property type="protein sequence ID" value="CUR54368.1"/>
    <property type="molecule type" value="Genomic_DNA"/>
</dbReference>